<gene>
    <name evidence="2" type="ORF">BN580_00985</name>
</gene>
<comment type="caution">
    <text evidence="2">The sequence shown here is derived from an EMBL/GenBank/DDBJ whole genome shotgun (WGS) entry which is preliminary data.</text>
</comment>
<reference evidence="2" key="1">
    <citation type="submission" date="2012-11" db="EMBL/GenBank/DDBJ databases">
        <title>Dependencies among metagenomic species, viruses, plasmids and units of genetic variation.</title>
        <authorList>
            <person name="Nielsen H.B."/>
            <person name="Almeida M."/>
            <person name="Juncker A.S."/>
            <person name="Rasmussen S."/>
            <person name="Li J."/>
            <person name="Sunagawa S."/>
            <person name="Plichta D."/>
            <person name="Gautier L."/>
            <person name="Le Chatelier E."/>
            <person name="Peletier E."/>
            <person name="Bonde I."/>
            <person name="Nielsen T."/>
            <person name="Manichanh C."/>
            <person name="Arumugam M."/>
            <person name="Batto J."/>
            <person name="Santos M.B.Q.D."/>
            <person name="Blom N."/>
            <person name="Borruel N."/>
            <person name="Burgdorf K.S."/>
            <person name="Boumezbeur F."/>
            <person name="Casellas F."/>
            <person name="Dore J."/>
            <person name="Guarner F."/>
            <person name="Hansen T."/>
            <person name="Hildebrand F."/>
            <person name="Kaas R.S."/>
            <person name="Kennedy S."/>
            <person name="Kristiansen K."/>
            <person name="Kultima J.R."/>
            <person name="Leonard P."/>
            <person name="Levenez F."/>
            <person name="Lund O."/>
            <person name="Moumen B."/>
            <person name="Le Paslier D."/>
            <person name="Pons N."/>
            <person name="Pedersen O."/>
            <person name="Prifti E."/>
            <person name="Qin J."/>
            <person name="Raes J."/>
            <person name="Tap J."/>
            <person name="Tims S."/>
            <person name="Ussery D.W."/>
            <person name="Yamada T."/>
            <person name="MetaHit consortium"/>
            <person name="Renault P."/>
            <person name="Sicheritz-Ponten T."/>
            <person name="Bork P."/>
            <person name="Wang J."/>
            <person name="Brunak S."/>
            <person name="Ehrlich S.D."/>
        </authorList>
    </citation>
    <scope>NUCLEOTIDE SEQUENCE [LARGE SCALE GENOMIC DNA]</scope>
</reference>
<evidence type="ECO:0000256" key="1">
    <source>
        <dbReference type="SAM" id="Phobius"/>
    </source>
</evidence>
<evidence type="ECO:0008006" key="4">
    <source>
        <dbReference type="Google" id="ProtNLM"/>
    </source>
</evidence>
<feature type="transmembrane region" description="Helical" evidence="1">
    <location>
        <begin position="345"/>
        <end position="366"/>
    </location>
</feature>
<dbReference type="AlphaFoldDB" id="R6TQT6"/>
<feature type="transmembrane region" description="Helical" evidence="1">
    <location>
        <begin position="16"/>
        <end position="38"/>
    </location>
</feature>
<feature type="transmembrane region" description="Helical" evidence="1">
    <location>
        <begin position="70"/>
        <end position="89"/>
    </location>
</feature>
<accession>R6TQT6</accession>
<keyword evidence="1" id="KW-0812">Transmembrane</keyword>
<feature type="transmembrane region" description="Helical" evidence="1">
    <location>
        <begin position="95"/>
        <end position="113"/>
    </location>
</feature>
<name>R6TQT6_9BACT</name>
<feature type="transmembrane region" description="Helical" evidence="1">
    <location>
        <begin position="214"/>
        <end position="239"/>
    </location>
</feature>
<proteinExistence type="predicted"/>
<feature type="transmembrane region" description="Helical" evidence="1">
    <location>
        <begin position="372"/>
        <end position="405"/>
    </location>
</feature>
<evidence type="ECO:0000313" key="3">
    <source>
        <dbReference type="Proteomes" id="UP000017938"/>
    </source>
</evidence>
<feature type="transmembrane region" description="Helical" evidence="1">
    <location>
        <begin position="182"/>
        <end position="202"/>
    </location>
</feature>
<dbReference type="Proteomes" id="UP000017938">
    <property type="component" value="Unassembled WGS sequence"/>
</dbReference>
<feature type="transmembrane region" description="Helical" evidence="1">
    <location>
        <begin position="44"/>
        <end position="61"/>
    </location>
</feature>
<keyword evidence="1" id="KW-1133">Transmembrane helix</keyword>
<organism evidence="2 3">
    <name type="scientific">Candidatus Colimorpha enterica</name>
    <dbReference type="NCBI Taxonomy" id="3083063"/>
    <lineage>
        <taxon>Bacteria</taxon>
        <taxon>Pseudomonadati</taxon>
        <taxon>Bacteroidota</taxon>
        <taxon>Bacteroidia</taxon>
        <taxon>Bacteroidales</taxon>
        <taxon>Candidatus Colimorpha</taxon>
    </lineage>
</organism>
<keyword evidence="1" id="KW-0472">Membrane</keyword>
<evidence type="ECO:0000313" key="2">
    <source>
        <dbReference type="EMBL" id="CDC72164.1"/>
    </source>
</evidence>
<sequence>MTAKGAVRNFLRRDDLIAALEYIFVFVLLWVESSFFAVNFLPGTARLLISAFLALAVALVNTKKRIDRKLLYSGSALAAWILAVGLIHVSDGYRQTVIMFVFFMTGMLFALHFGREIFVRRYVDIMLFLSVYSTVTFAVSLFIPHNCGILPVVLERSNCTYYDIGFSIICRNTFNTRNYGMFWEPGAFAVFLTVALAFELLRDGKTDRNGLIKVAVLTLAIITTKSTLGIFTAALVWLIYFTEKPVEKSEPEAKLRRKVLFAVLMIGIAALAFLPESFYHGVFSKLFPNAETGELSHSLTVRIDAVYYMLREFIGSFGLGIGVERFVQVQDEYCRGMATATMANWLAAYGIFFGGACIYGFIRLFFERKRGVIAGIATVIFCCMLIVTENFMGNPFIYVLVFYGLGKTDYEKLPFHRDRKPLG</sequence>
<protein>
    <recommendedName>
        <fullName evidence="4">O-antigen polymerase</fullName>
    </recommendedName>
</protein>
<dbReference type="EMBL" id="CBFW010000097">
    <property type="protein sequence ID" value="CDC72164.1"/>
    <property type="molecule type" value="Genomic_DNA"/>
</dbReference>
<feature type="transmembrane region" description="Helical" evidence="1">
    <location>
        <begin position="259"/>
        <end position="279"/>
    </location>
</feature>